<keyword evidence="4" id="KW-1185">Reference proteome</keyword>
<keyword evidence="1" id="KW-0732">Signal</keyword>
<organism evidence="3 4">
    <name type="scientific">Variibacter gotjawalensis</name>
    <dbReference type="NCBI Taxonomy" id="1333996"/>
    <lineage>
        <taxon>Bacteria</taxon>
        <taxon>Pseudomonadati</taxon>
        <taxon>Pseudomonadota</taxon>
        <taxon>Alphaproteobacteria</taxon>
        <taxon>Hyphomicrobiales</taxon>
        <taxon>Nitrobacteraceae</taxon>
        <taxon>Variibacter</taxon>
    </lineage>
</organism>
<dbReference type="AlphaFoldDB" id="A0A0S3PW73"/>
<dbReference type="CDD" id="cd12809">
    <property type="entry name" value="Esterase_713_like-2"/>
    <property type="match status" value="1"/>
</dbReference>
<evidence type="ECO:0000259" key="2">
    <source>
        <dbReference type="Pfam" id="PF12697"/>
    </source>
</evidence>
<reference evidence="3 4" key="1">
    <citation type="submission" date="2015-08" db="EMBL/GenBank/DDBJ databases">
        <title>Investigation of the bacterial diversity of lava forest soil.</title>
        <authorList>
            <person name="Lee J.S."/>
        </authorList>
    </citation>
    <scope>NUCLEOTIDE SEQUENCE [LARGE SCALE GENOMIC DNA]</scope>
    <source>
        <strain evidence="3 4">GJW-30</strain>
    </source>
</reference>
<evidence type="ECO:0000313" key="3">
    <source>
        <dbReference type="EMBL" id="BAT60116.1"/>
    </source>
</evidence>
<dbReference type="Pfam" id="PF12697">
    <property type="entry name" value="Abhydrolase_6"/>
    <property type="match status" value="1"/>
</dbReference>
<dbReference type="EMBL" id="AP014946">
    <property type="protein sequence ID" value="BAT60116.1"/>
    <property type="molecule type" value="Genomic_DNA"/>
</dbReference>
<dbReference type="InterPro" id="IPR000073">
    <property type="entry name" value="AB_hydrolase_1"/>
</dbReference>
<dbReference type="Proteomes" id="UP000236884">
    <property type="component" value="Chromosome"/>
</dbReference>
<dbReference type="RefSeq" id="WP_245408508.1">
    <property type="nucleotide sequence ID" value="NZ_AP014946.1"/>
</dbReference>
<proteinExistence type="predicted"/>
<dbReference type="PANTHER" id="PTHR43194:SF4">
    <property type="entry name" value="AB HYDROLASE-1 DOMAIN-CONTAINING PROTEIN"/>
    <property type="match status" value="1"/>
</dbReference>
<feature type="domain" description="AB hydrolase-1" evidence="2">
    <location>
        <begin position="68"/>
        <end position="368"/>
    </location>
</feature>
<dbReference type="InterPro" id="IPR050228">
    <property type="entry name" value="Carboxylesterase_BioH"/>
</dbReference>
<dbReference type="GO" id="GO:0016787">
    <property type="term" value="F:hydrolase activity"/>
    <property type="evidence" value="ECO:0007669"/>
    <property type="project" value="UniProtKB-KW"/>
</dbReference>
<evidence type="ECO:0000313" key="4">
    <source>
        <dbReference type="Proteomes" id="UP000236884"/>
    </source>
</evidence>
<evidence type="ECO:0000256" key="1">
    <source>
        <dbReference type="SAM" id="SignalP"/>
    </source>
</evidence>
<dbReference type="KEGG" id="vgo:GJW-30_1_02651"/>
<dbReference type="PANTHER" id="PTHR43194">
    <property type="entry name" value="HYDROLASE ALPHA/BETA FOLD FAMILY"/>
    <property type="match status" value="1"/>
</dbReference>
<accession>A0A0S3PW73</accession>
<feature type="signal peptide" evidence="1">
    <location>
        <begin position="1"/>
        <end position="21"/>
    </location>
</feature>
<feature type="chain" id="PRO_5006615871" evidence="1">
    <location>
        <begin position="22"/>
        <end position="379"/>
    </location>
</feature>
<sequence>MTRKLAAIALASLLATSVAHAQTFKPTQPEGYFFVGGKFETINNRVLMTGQMYVEYRAPKKIKHRYPVVMVHGTAQTGSNFTGTPDGRAGWAQHFVDQGFAVYIVDQVGRGRSGDNPDAYGAYTRFPATALEERFTGTENFKLWPQAKLHTQWPGGPGIRGNAAFDQFYASQVAYIASAGKTEEVMTPAMIALLQKVGPSILLTHSQASVFGFAMSDQKPDLVKAHIAVEPNGPPFFDVVFKGGDTWWETSGKERARAHGVTRLPLAFEPAVKAPEDLQVVQEDKARSDGHIRCWLQAEPVRKLPNIAKVPTVVVTGEASFRATYDDCTTAFLTQAGVKTDRIALGEISIRGNGHMMMLEKNNRDIAQAMIKWIRQRIR</sequence>
<dbReference type="InterPro" id="IPR029058">
    <property type="entry name" value="AB_hydrolase_fold"/>
</dbReference>
<dbReference type="SUPFAM" id="SSF53474">
    <property type="entry name" value="alpha/beta-Hydrolases"/>
    <property type="match status" value="1"/>
</dbReference>
<protein>
    <submittedName>
        <fullName evidence="3">Alpha/beta hydrolase family protein</fullName>
    </submittedName>
</protein>
<dbReference type="Gene3D" id="3.40.50.1820">
    <property type="entry name" value="alpha/beta hydrolase"/>
    <property type="match status" value="1"/>
</dbReference>
<gene>
    <name evidence="3" type="ORF">GJW-30_1_02651</name>
</gene>
<keyword evidence="3" id="KW-0378">Hydrolase</keyword>
<name>A0A0S3PW73_9BRAD</name>